<dbReference type="GO" id="GO:0030145">
    <property type="term" value="F:manganese ion binding"/>
    <property type="evidence" value="ECO:0007669"/>
    <property type="project" value="UniProtKB-UniRule"/>
</dbReference>
<dbReference type="RefSeq" id="WP_136079741.1">
    <property type="nucleotide sequence ID" value="NZ_CAAHFG010000001.1"/>
</dbReference>
<keyword evidence="4 8" id="KW-0031">Aminopeptidase</keyword>
<evidence type="ECO:0000256" key="3">
    <source>
        <dbReference type="ARBA" id="ARBA00009528"/>
    </source>
</evidence>
<dbReference type="InterPro" id="IPR023042">
    <property type="entry name" value="Peptidase_M17_leu_NH2_pept"/>
</dbReference>
<dbReference type="GO" id="GO:0005737">
    <property type="term" value="C:cytoplasm"/>
    <property type="evidence" value="ECO:0007669"/>
    <property type="project" value="UniProtKB-SubCell"/>
</dbReference>
<dbReference type="PANTHER" id="PTHR11963:SF23">
    <property type="entry name" value="CYTOSOL AMINOPEPTIDASE"/>
    <property type="match status" value="1"/>
</dbReference>
<organism evidence="10 11">
    <name type="scientific">Pontiella desulfatans</name>
    <dbReference type="NCBI Taxonomy" id="2750659"/>
    <lineage>
        <taxon>Bacteria</taxon>
        <taxon>Pseudomonadati</taxon>
        <taxon>Kiritimatiellota</taxon>
        <taxon>Kiritimatiellia</taxon>
        <taxon>Kiritimatiellales</taxon>
        <taxon>Pontiellaceae</taxon>
        <taxon>Pontiella</taxon>
    </lineage>
</organism>
<dbReference type="InterPro" id="IPR000819">
    <property type="entry name" value="Peptidase_M17_C"/>
</dbReference>
<dbReference type="PROSITE" id="PS00631">
    <property type="entry name" value="CYTOSOL_AP"/>
    <property type="match status" value="1"/>
</dbReference>
<dbReference type="Gene3D" id="3.40.220.10">
    <property type="entry name" value="Leucine Aminopeptidase, subunit E, domain 1"/>
    <property type="match status" value="1"/>
</dbReference>
<comment type="function">
    <text evidence="8">Presumably involved in the processing and regular turnover of intracellular proteins. Catalyzes the removal of unsubstituted N-terminal amino acids from various peptides.</text>
</comment>
<dbReference type="SUPFAM" id="SSF52949">
    <property type="entry name" value="Macro domain-like"/>
    <property type="match status" value="1"/>
</dbReference>
<evidence type="ECO:0000256" key="6">
    <source>
        <dbReference type="ARBA" id="ARBA00022801"/>
    </source>
</evidence>
<dbReference type="SUPFAM" id="SSF53187">
    <property type="entry name" value="Zn-dependent exopeptidases"/>
    <property type="match status" value="1"/>
</dbReference>
<proteinExistence type="inferred from homology"/>
<comment type="catalytic activity">
    <reaction evidence="2 8">
        <text>Release of an N-terminal amino acid, preferentially leucine, but not glutamic or aspartic acids.</text>
        <dbReference type="EC" id="3.4.11.10"/>
    </reaction>
</comment>
<comment type="similarity">
    <text evidence="3 8">Belongs to the peptidase M17 family.</text>
</comment>
<sequence length="485" mass="50302">MKFSISPAPLAEQKKEALVVFCQGGEILLPSGSAGLRKQLAALLKNSAFKGEPGQVAQLPLNGKQVLLTGIGAAKYFHNGLLEQAAAAAIKAGRAAGLKTFAMASTLTLEGVSETDYQLLAGRGAAWGTYEYATFKTSAKKSAAATLTFAGPVEDRGVIKDAEAQGAALVGTADLANMPGNKATPTAIADWAKTMAKENGLTCKVMGETELAKKGCGGILSVASGGAEEARMIILKHKGTDPKAKPIVLVGKTLTFDSGGISLKPGKGMEWMRYDKSGGMAVLTAMQMIARMNVEVPVVGILCAAENMPGSKATRPGDIVTAYKGKTVEVCNTDAEGRLALMDALGLAVDMKPRAIVDIATLTGAVIMALGGSAAAVLGNQPQIVNELIDAGLTAGERLWQLPIFKDYSDNMKSDFADLSNISKTPGAGTATAAAFLQEFVPEDIPWAHIDIAGTAWLESPKPHQAPGATLFGARTLAQWVASQD</sequence>
<protein>
    <recommendedName>
        <fullName evidence="8">Probable cytosol aminopeptidase</fullName>
        <ecNumber evidence="8">3.4.11.1</ecNumber>
    </recommendedName>
    <alternativeName>
        <fullName evidence="8">Leucine aminopeptidase</fullName>
        <shortName evidence="8">LAP</shortName>
        <ecNumber evidence="8">3.4.11.10</ecNumber>
    </alternativeName>
    <alternativeName>
        <fullName evidence="8">Leucyl aminopeptidase</fullName>
    </alternativeName>
</protein>
<feature type="binding site" evidence="8">
    <location>
        <position position="257"/>
    </location>
    <ligand>
        <name>Mn(2+)</name>
        <dbReference type="ChEBI" id="CHEBI:29035"/>
        <label>2</label>
    </ligand>
</feature>
<dbReference type="InterPro" id="IPR011356">
    <property type="entry name" value="Leucine_aapep/pepB"/>
</dbReference>
<dbReference type="InterPro" id="IPR043472">
    <property type="entry name" value="Macro_dom-like"/>
</dbReference>
<dbReference type="Proteomes" id="UP000366872">
    <property type="component" value="Unassembled WGS sequence"/>
</dbReference>
<comment type="subcellular location">
    <subcellularLocation>
        <location evidence="8">Cytoplasm</location>
    </subcellularLocation>
</comment>
<feature type="binding site" evidence="8">
    <location>
        <position position="336"/>
    </location>
    <ligand>
        <name>Mn(2+)</name>
        <dbReference type="ChEBI" id="CHEBI:29035"/>
        <label>2</label>
    </ligand>
</feature>
<keyword evidence="7 8" id="KW-0464">Manganese</keyword>
<dbReference type="EMBL" id="CAAHFG010000001">
    <property type="protein sequence ID" value="VGO14248.1"/>
    <property type="molecule type" value="Genomic_DNA"/>
</dbReference>
<evidence type="ECO:0000259" key="9">
    <source>
        <dbReference type="PROSITE" id="PS00631"/>
    </source>
</evidence>
<comment type="catalytic activity">
    <reaction evidence="1 8">
        <text>Release of an N-terminal amino acid, Xaa-|-Yaa-, in which Xaa is preferably Leu, but may be other amino acids including Pro although not Arg or Lys, and Yaa may be Pro. Amino acid amides and methyl esters are also readily hydrolyzed, but rates on arylamides are exceedingly low.</text>
        <dbReference type="EC" id="3.4.11.1"/>
    </reaction>
</comment>
<feature type="binding site" evidence="8">
    <location>
        <position position="336"/>
    </location>
    <ligand>
        <name>Mn(2+)</name>
        <dbReference type="ChEBI" id="CHEBI:29035"/>
        <label>1</label>
    </ligand>
</feature>
<accession>A0A6C2U2M9</accession>
<evidence type="ECO:0000256" key="1">
    <source>
        <dbReference type="ARBA" id="ARBA00000135"/>
    </source>
</evidence>
<evidence type="ECO:0000256" key="8">
    <source>
        <dbReference type="HAMAP-Rule" id="MF_00181"/>
    </source>
</evidence>
<feature type="binding site" evidence="8">
    <location>
        <position position="252"/>
    </location>
    <ligand>
        <name>Mn(2+)</name>
        <dbReference type="ChEBI" id="CHEBI:29035"/>
        <label>2</label>
    </ligand>
</feature>
<feature type="active site" evidence="8">
    <location>
        <position position="264"/>
    </location>
</feature>
<dbReference type="AlphaFoldDB" id="A0A6C2U2M9"/>
<dbReference type="Gene3D" id="3.40.630.10">
    <property type="entry name" value="Zn peptidases"/>
    <property type="match status" value="1"/>
</dbReference>
<gene>
    <name evidence="8 10" type="primary">pepA</name>
    <name evidence="10" type="ORF">PDESU_02807</name>
</gene>
<feature type="binding site" evidence="8">
    <location>
        <position position="257"/>
    </location>
    <ligand>
        <name>Mn(2+)</name>
        <dbReference type="ChEBI" id="CHEBI:29035"/>
        <label>1</label>
    </ligand>
</feature>
<name>A0A6C2U2M9_PONDE</name>
<feature type="binding site" evidence="8">
    <location>
        <position position="275"/>
    </location>
    <ligand>
        <name>Mn(2+)</name>
        <dbReference type="ChEBI" id="CHEBI:29035"/>
        <label>2</label>
    </ligand>
</feature>
<dbReference type="CDD" id="cd00433">
    <property type="entry name" value="Peptidase_M17"/>
    <property type="match status" value="1"/>
</dbReference>
<keyword evidence="5 8" id="KW-0645">Protease</keyword>
<dbReference type="EC" id="3.4.11.1" evidence="8"/>
<keyword evidence="8" id="KW-0479">Metal-binding</keyword>
<evidence type="ECO:0000256" key="7">
    <source>
        <dbReference type="ARBA" id="ARBA00023211"/>
    </source>
</evidence>
<evidence type="ECO:0000313" key="11">
    <source>
        <dbReference type="Proteomes" id="UP000366872"/>
    </source>
</evidence>
<reference evidence="10 11" key="1">
    <citation type="submission" date="2019-04" db="EMBL/GenBank/DDBJ databases">
        <authorList>
            <person name="Van Vliet M D."/>
        </authorList>
    </citation>
    <scope>NUCLEOTIDE SEQUENCE [LARGE SCALE GENOMIC DNA]</scope>
    <source>
        <strain evidence="10 11">F1</strain>
    </source>
</reference>
<dbReference type="PRINTS" id="PR00481">
    <property type="entry name" value="LAMNOPPTDASE"/>
</dbReference>
<dbReference type="PANTHER" id="PTHR11963">
    <property type="entry name" value="LEUCINE AMINOPEPTIDASE-RELATED"/>
    <property type="match status" value="1"/>
</dbReference>
<dbReference type="GO" id="GO:0006508">
    <property type="term" value="P:proteolysis"/>
    <property type="evidence" value="ECO:0007669"/>
    <property type="project" value="UniProtKB-KW"/>
</dbReference>
<dbReference type="EC" id="3.4.11.10" evidence="8"/>
<evidence type="ECO:0000313" key="10">
    <source>
        <dbReference type="EMBL" id="VGO14248.1"/>
    </source>
</evidence>
<evidence type="ECO:0000256" key="2">
    <source>
        <dbReference type="ARBA" id="ARBA00000967"/>
    </source>
</evidence>
<feature type="active site" evidence="8">
    <location>
        <position position="338"/>
    </location>
</feature>
<dbReference type="Pfam" id="PF00883">
    <property type="entry name" value="Peptidase_M17"/>
    <property type="match status" value="1"/>
</dbReference>
<dbReference type="InterPro" id="IPR008283">
    <property type="entry name" value="Peptidase_M17_N"/>
</dbReference>
<feature type="binding site" evidence="8">
    <location>
        <position position="334"/>
    </location>
    <ligand>
        <name>Mn(2+)</name>
        <dbReference type="ChEBI" id="CHEBI:29035"/>
        <label>1</label>
    </ligand>
</feature>
<comment type="cofactor">
    <cofactor evidence="8">
        <name>Mn(2+)</name>
        <dbReference type="ChEBI" id="CHEBI:29035"/>
    </cofactor>
    <text evidence="8">Binds 2 manganese ions per subunit.</text>
</comment>
<feature type="domain" description="Cytosol aminopeptidase" evidence="9">
    <location>
        <begin position="332"/>
        <end position="339"/>
    </location>
</feature>
<dbReference type="Pfam" id="PF02789">
    <property type="entry name" value="Peptidase_M17_N"/>
    <property type="match status" value="1"/>
</dbReference>
<evidence type="ECO:0000256" key="4">
    <source>
        <dbReference type="ARBA" id="ARBA00022438"/>
    </source>
</evidence>
<dbReference type="HAMAP" id="MF_00181">
    <property type="entry name" value="Cytosol_peptidase_M17"/>
    <property type="match status" value="1"/>
</dbReference>
<dbReference type="GO" id="GO:0070006">
    <property type="term" value="F:metalloaminopeptidase activity"/>
    <property type="evidence" value="ECO:0007669"/>
    <property type="project" value="InterPro"/>
</dbReference>
<keyword evidence="8" id="KW-0963">Cytoplasm</keyword>
<keyword evidence="11" id="KW-1185">Reference proteome</keyword>
<evidence type="ECO:0000256" key="5">
    <source>
        <dbReference type="ARBA" id="ARBA00022670"/>
    </source>
</evidence>
<keyword evidence="6 8" id="KW-0378">Hydrolase</keyword>